<dbReference type="Proteomes" id="UP001055804">
    <property type="component" value="Unassembled WGS sequence"/>
</dbReference>
<keyword evidence="2" id="KW-1185">Reference proteome</keyword>
<reference evidence="1" key="1">
    <citation type="submission" date="2022-06" db="EMBL/GenBank/DDBJ databases">
        <title>Isolation and Genomics of Futiania mangrovii gen. nov., sp. nov., a Rare and Metabolically-versatile member in the Class Alphaproteobacteria.</title>
        <authorList>
            <person name="Liu L."/>
            <person name="Huang W.-C."/>
            <person name="Pan J."/>
            <person name="Li J."/>
            <person name="Huang Y."/>
            <person name="Du H."/>
            <person name="Liu Y."/>
            <person name="Li M."/>
        </authorList>
    </citation>
    <scope>NUCLEOTIDE SEQUENCE</scope>
    <source>
        <strain evidence="1">FT118</strain>
    </source>
</reference>
<dbReference type="RefSeq" id="WP_269333773.1">
    <property type="nucleotide sequence ID" value="NZ_JAMZFT010000004.1"/>
</dbReference>
<protein>
    <submittedName>
        <fullName evidence="1">Uncharacterized protein</fullName>
    </submittedName>
</protein>
<dbReference type="AlphaFoldDB" id="A0A9J6PNZ1"/>
<comment type="caution">
    <text evidence="1">The sequence shown here is derived from an EMBL/GenBank/DDBJ whole genome shotgun (WGS) entry which is preliminary data.</text>
</comment>
<name>A0A9J6PNZ1_9PROT</name>
<sequence length="84" mass="9238">MGDTAGYPLSSCQRAYWEIVFGPREDDEGAGPELSSLLSLIVGGKLSLIVNAAMLEKDLKNREEVIAIAYVRWPDIRSTPVEDL</sequence>
<dbReference type="EMBL" id="JAMZFT010000004">
    <property type="protein sequence ID" value="MCP1337810.1"/>
    <property type="molecule type" value="Genomic_DNA"/>
</dbReference>
<gene>
    <name evidence="1" type="ORF">NJQ99_15420</name>
</gene>
<evidence type="ECO:0000313" key="2">
    <source>
        <dbReference type="Proteomes" id="UP001055804"/>
    </source>
</evidence>
<organism evidence="1 2">
    <name type="scientific">Futiania mangrovi</name>
    <dbReference type="NCBI Taxonomy" id="2959716"/>
    <lineage>
        <taxon>Bacteria</taxon>
        <taxon>Pseudomonadati</taxon>
        <taxon>Pseudomonadota</taxon>
        <taxon>Alphaproteobacteria</taxon>
        <taxon>Futianiales</taxon>
        <taxon>Futianiaceae</taxon>
        <taxon>Futiania</taxon>
    </lineage>
</organism>
<proteinExistence type="predicted"/>
<accession>A0A9J6PNZ1</accession>
<evidence type="ECO:0000313" key="1">
    <source>
        <dbReference type="EMBL" id="MCP1337810.1"/>
    </source>
</evidence>